<feature type="region of interest" description="Disordered" evidence="1">
    <location>
        <begin position="1"/>
        <end position="73"/>
    </location>
</feature>
<dbReference type="EMBL" id="JAUSWV010000002">
    <property type="protein sequence ID" value="MDQ0585768.1"/>
    <property type="molecule type" value="Genomic_DNA"/>
</dbReference>
<feature type="compositionally biased region" description="Basic and acidic residues" evidence="1">
    <location>
        <begin position="1"/>
        <end position="11"/>
    </location>
</feature>
<evidence type="ECO:0000313" key="2">
    <source>
        <dbReference type="EMBL" id="MDQ0585768.1"/>
    </source>
</evidence>
<sequence length="73" mass="7819">MRMTKKEDRKPTPPSEAPGESGDRAARREAEDAIVPGTQDGEAGDALSPSTGAQRRSAEQETGDEKQNRKPSP</sequence>
<keyword evidence="3" id="KW-1185">Reference proteome</keyword>
<name>A0ABU0P2Z5_STRRH</name>
<comment type="caution">
    <text evidence="2">The sequence shown here is derived from an EMBL/GenBank/DDBJ whole genome shotgun (WGS) entry which is preliminary data.</text>
</comment>
<feature type="compositionally biased region" description="Basic and acidic residues" evidence="1">
    <location>
        <begin position="21"/>
        <end position="31"/>
    </location>
</feature>
<dbReference type="Proteomes" id="UP001230654">
    <property type="component" value="Unassembled WGS sequence"/>
</dbReference>
<evidence type="ECO:0000256" key="1">
    <source>
        <dbReference type="SAM" id="MobiDB-lite"/>
    </source>
</evidence>
<proteinExistence type="predicted"/>
<accession>A0ABU0P2Z5</accession>
<feature type="compositionally biased region" description="Basic and acidic residues" evidence="1">
    <location>
        <begin position="56"/>
        <end position="73"/>
    </location>
</feature>
<evidence type="ECO:0000313" key="3">
    <source>
        <dbReference type="Proteomes" id="UP001230654"/>
    </source>
</evidence>
<organism evidence="2 3">
    <name type="scientific">Streptomyces rishiriensis</name>
    <dbReference type="NCBI Taxonomy" id="68264"/>
    <lineage>
        <taxon>Bacteria</taxon>
        <taxon>Bacillati</taxon>
        <taxon>Actinomycetota</taxon>
        <taxon>Actinomycetes</taxon>
        <taxon>Kitasatosporales</taxon>
        <taxon>Streptomycetaceae</taxon>
        <taxon>Streptomyces</taxon>
    </lineage>
</organism>
<reference evidence="2 3" key="1">
    <citation type="submission" date="2023-07" db="EMBL/GenBank/DDBJ databases">
        <title>Comparative genomics of wheat-associated soil bacteria to identify genetic determinants of phenazine resistance.</title>
        <authorList>
            <person name="Mouncey N."/>
        </authorList>
    </citation>
    <scope>NUCLEOTIDE SEQUENCE [LARGE SCALE GENOMIC DNA]</scope>
    <source>
        <strain evidence="2 3">B2I6</strain>
    </source>
</reference>
<gene>
    <name evidence="2" type="ORF">QF030_007946</name>
</gene>
<protein>
    <submittedName>
        <fullName evidence="2">Uncharacterized protein</fullName>
    </submittedName>
</protein>